<evidence type="ECO:0000313" key="1">
    <source>
        <dbReference type="EMBL" id="QJA48506.1"/>
    </source>
</evidence>
<proteinExistence type="predicted"/>
<reference evidence="1" key="1">
    <citation type="submission" date="2020-03" db="EMBL/GenBank/DDBJ databases">
        <title>The deep terrestrial virosphere.</title>
        <authorList>
            <person name="Holmfeldt K."/>
            <person name="Nilsson E."/>
            <person name="Simone D."/>
            <person name="Lopez-Fernandez M."/>
            <person name="Wu X."/>
            <person name="de Brujin I."/>
            <person name="Lundin D."/>
            <person name="Andersson A."/>
            <person name="Bertilsson S."/>
            <person name="Dopson M."/>
        </authorList>
    </citation>
    <scope>NUCLEOTIDE SEQUENCE</scope>
    <source>
        <strain evidence="2">MM415A00479</strain>
        <strain evidence="1">TM448A00968</strain>
    </source>
</reference>
<dbReference type="EMBL" id="MT142472">
    <property type="protein sequence ID" value="QJA81853.1"/>
    <property type="molecule type" value="Genomic_DNA"/>
</dbReference>
<organism evidence="1">
    <name type="scientific">viral metagenome</name>
    <dbReference type="NCBI Taxonomy" id="1070528"/>
    <lineage>
        <taxon>unclassified sequences</taxon>
        <taxon>metagenomes</taxon>
        <taxon>organismal metagenomes</taxon>
    </lineage>
</organism>
<dbReference type="AlphaFoldDB" id="A0A6H1ZKQ2"/>
<dbReference type="EMBL" id="MT144087">
    <property type="protein sequence ID" value="QJA48506.1"/>
    <property type="molecule type" value="Genomic_DNA"/>
</dbReference>
<gene>
    <name evidence="2" type="ORF">MM415A00479_0012</name>
    <name evidence="1" type="ORF">TM448A00968_0018</name>
</gene>
<name>A0A6H1ZKQ2_9ZZZZ</name>
<sequence>MAMTYLTDIDTTSGADTFYVGMISTQANFVVVDGYIAEIVAGRDSEATLLARSQAITAAIAALTVGTGCPVSADDTTPGYLDGKLLAGEGVDFTVGSPAANETLTISGEDASATNKGIVELATTAECQTGTDTERAVTPAGAKASAQTFAKYTGVWGMNTSRDAGDVTNDINTTAGRCWSDDLANEIILATEITKRIDAAWGAGDDQGGLDTGSVANSTWYYLYAIYNPTTGVSDAIITATYGNPTMPSGYTKKRLIGFIWRDGAATNRAFGHIGNWWWWDVASEDWDDATFGQTATAKVMQVPLGVRVLCHFRATGYDASGAFSITFSSGDGSDQGSVNILSGPGGQLYGGAGAYDVGYHQCITDTSGQIKVDSDETSLRCAAYTIGWEYQR</sequence>
<protein>
    <submittedName>
        <fullName evidence="1">Putative tail collar protein</fullName>
    </submittedName>
</protein>
<accession>A0A6H1ZKQ2</accession>
<evidence type="ECO:0000313" key="2">
    <source>
        <dbReference type="EMBL" id="QJA81853.1"/>
    </source>
</evidence>